<sequence>MKKSIIKKIFIKISKILGYEIIDQNEFYSPTLEKSVDEKLSNLNKSIVLPLGE</sequence>
<dbReference type="EMBL" id="UINC01096929">
    <property type="protein sequence ID" value="SVC54215.1"/>
    <property type="molecule type" value="Genomic_DNA"/>
</dbReference>
<name>A0A382N1G5_9ZZZZ</name>
<gene>
    <name evidence="1" type="ORF">METZ01_LOCUS307069</name>
</gene>
<dbReference type="AlphaFoldDB" id="A0A382N1G5"/>
<organism evidence="1">
    <name type="scientific">marine metagenome</name>
    <dbReference type="NCBI Taxonomy" id="408172"/>
    <lineage>
        <taxon>unclassified sequences</taxon>
        <taxon>metagenomes</taxon>
        <taxon>ecological metagenomes</taxon>
    </lineage>
</organism>
<proteinExistence type="predicted"/>
<accession>A0A382N1G5</accession>
<evidence type="ECO:0000313" key="1">
    <source>
        <dbReference type="EMBL" id="SVC54215.1"/>
    </source>
</evidence>
<feature type="non-terminal residue" evidence="1">
    <location>
        <position position="53"/>
    </location>
</feature>
<protein>
    <submittedName>
        <fullName evidence="1">Uncharacterized protein</fullName>
    </submittedName>
</protein>
<reference evidence="1" key="1">
    <citation type="submission" date="2018-05" db="EMBL/GenBank/DDBJ databases">
        <authorList>
            <person name="Lanie J.A."/>
            <person name="Ng W.-L."/>
            <person name="Kazmierczak K.M."/>
            <person name="Andrzejewski T.M."/>
            <person name="Davidsen T.M."/>
            <person name="Wayne K.J."/>
            <person name="Tettelin H."/>
            <person name="Glass J.I."/>
            <person name="Rusch D."/>
            <person name="Podicherti R."/>
            <person name="Tsui H.-C.T."/>
            <person name="Winkler M.E."/>
        </authorList>
    </citation>
    <scope>NUCLEOTIDE SEQUENCE</scope>
</reference>